<feature type="region of interest" description="Disordered" evidence="3">
    <location>
        <begin position="1"/>
        <end position="22"/>
    </location>
</feature>
<dbReference type="InterPro" id="IPR029039">
    <property type="entry name" value="Flavoprotein-like_sf"/>
</dbReference>
<dbReference type="Proteomes" id="UP000006735">
    <property type="component" value="Chromosome"/>
</dbReference>
<dbReference type="HOGENOM" id="CLU_642428_0_0_6"/>
<sequence>MVEFFHTRHRARVPDAPSSRPCRTCGVQQQAGLADTAATHTGGNDTMAEILVLYYSRGGSVARLARQIARGIGEVPGMSARLRTVPPVAAVTQTSAPPVPDEGAPYVDRADLAECSGLLLGSPTRFGNMAAPMKHFLDSLGAEWASGTLGRQAGRRVHLHCVDAWRAGIHLAVDAPSAAASRLSDRRHPVHRGRAQPHHQRRHAVWRQPRLRRWRRPATERGRGAACTRAGSPGRRYRAAAGKPVNVRAMHWLLSAALLALAVLFAVWFHDDPRPLAALIVFVLPAALTGVLAVRSARARFWAGVFALGWFSHGVMSAWSQPQARGMAWMELLLALAVVGLVGGPGIGGRVSARNARPFRDCTAARCSGWQRIRLNAVRLLLLRADHTPTAIFARRARRALAVACTKRPPQVLRAVHAHLTTHRYVW</sequence>
<dbReference type="KEGG" id="xoo:XOO3616"/>
<accession>Q5GWQ1</accession>
<dbReference type="PANTHER" id="PTHR30546">
    <property type="entry name" value="FLAVODOXIN-RELATED PROTEIN WRBA-RELATED"/>
    <property type="match status" value="1"/>
</dbReference>
<feature type="domain" description="Flavodoxin-like" evidence="5">
    <location>
        <begin position="50"/>
        <end position="211"/>
    </location>
</feature>
<dbReference type="GO" id="GO:0010181">
    <property type="term" value="F:FMN binding"/>
    <property type="evidence" value="ECO:0007669"/>
    <property type="project" value="InterPro"/>
</dbReference>
<dbReference type="InterPro" id="IPR008254">
    <property type="entry name" value="Flavodoxin/NO_synth"/>
</dbReference>
<dbReference type="Gene3D" id="3.40.50.360">
    <property type="match status" value="1"/>
</dbReference>
<evidence type="ECO:0000256" key="2">
    <source>
        <dbReference type="ARBA" id="ARBA00022643"/>
    </source>
</evidence>
<dbReference type="STRING" id="291331.XOO3616"/>
<dbReference type="GO" id="GO:0016020">
    <property type="term" value="C:membrane"/>
    <property type="evidence" value="ECO:0007669"/>
    <property type="project" value="TreeGrafter"/>
</dbReference>
<evidence type="ECO:0000256" key="4">
    <source>
        <dbReference type="SAM" id="Phobius"/>
    </source>
</evidence>
<dbReference type="InterPro" id="IPR018643">
    <property type="entry name" value="DUF2069_membrane"/>
</dbReference>
<organism evidence="6 7">
    <name type="scientific">Xanthomonas oryzae pv. oryzae (strain KACC10331 / KXO85)</name>
    <dbReference type="NCBI Taxonomy" id="291331"/>
    <lineage>
        <taxon>Bacteria</taxon>
        <taxon>Pseudomonadati</taxon>
        <taxon>Pseudomonadota</taxon>
        <taxon>Gammaproteobacteria</taxon>
        <taxon>Lysobacterales</taxon>
        <taxon>Lysobacteraceae</taxon>
        <taxon>Xanthomonas</taxon>
    </lineage>
</organism>
<feature type="transmembrane region" description="Helical" evidence="4">
    <location>
        <begin position="326"/>
        <end position="347"/>
    </location>
</feature>
<evidence type="ECO:0000313" key="6">
    <source>
        <dbReference type="EMBL" id="AAW76870.1"/>
    </source>
</evidence>
<proteinExistence type="predicted"/>
<keyword evidence="7" id="KW-1185">Reference proteome</keyword>
<name>Q5GWQ1_XANOR</name>
<keyword evidence="4" id="KW-0472">Membrane</keyword>
<reference evidence="6 7" key="1">
    <citation type="journal article" date="2005" name="Nucleic Acids Res.">
        <title>The genome sequence of Xanthomonas oryzae pathovar oryzae KACC10331, the bacterial blight pathogen of rice.</title>
        <authorList>
            <person name="Lee B.M."/>
            <person name="Park Y.J."/>
            <person name="Park D.S."/>
            <person name="Kang H.W."/>
            <person name="Kim J.G."/>
            <person name="Song E.S."/>
            <person name="Park I.C."/>
            <person name="Yoon U.H."/>
            <person name="Hahn J.H."/>
            <person name="Koo B.S."/>
            <person name="Lee G.B."/>
            <person name="Kim H."/>
            <person name="Park H.S."/>
            <person name="Yoon K.O."/>
            <person name="Kim J.H."/>
            <person name="Jung C.H."/>
            <person name="Koh N.H."/>
            <person name="Seo J.S."/>
            <person name="Go S.J."/>
        </authorList>
    </citation>
    <scope>NUCLEOTIDE SEQUENCE [LARGE SCALE GENOMIC DNA]</scope>
    <source>
        <strain evidence="7">KACC10331 / KXO85</strain>
    </source>
</reference>
<feature type="transmembrane region" description="Helical" evidence="4">
    <location>
        <begin position="301"/>
        <end position="320"/>
    </location>
</feature>
<feature type="transmembrane region" description="Helical" evidence="4">
    <location>
        <begin position="276"/>
        <end position="294"/>
    </location>
</feature>
<dbReference type="GO" id="GO:0003955">
    <property type="term" value="F:NAD(P)H dehydrogenase (quinone) activity"/>
    <property type="evidence" value="ECO:0007669"/>
    <property type="project" value="TreeGrafter"/>
</dbReference>
<keyword evidence="1" id="KW-0285">Flavoprotein</keyword>
<protein>
    <submittedName>
        <fullName evidence="6">Tryptophan repressor binding protein</fullName>
    </submittedName>
</protein>
<keyword evidence="2" id="KW-0288">FMN</keyword>
<evidence type="ECO:0000256" key="1">
    <source>
        <dbReference type="ARBA" id="ARBA00022630"/>
    </source>
</evidence>
<keyword evidence="4" id="KW-1133">Transmembrane helix</keyword>
<evidence type="ECO:0000313" key="7">
    <source>
        <dbReference type="Proteomes" id="UP000006735"/>
    </source>
</evidence>
<dbReference type="PROSITE" id="PS50902">
    <property type="entry name" value="FLAVODOXIN_LIKE"/>
    <property type="match status" value="1"/>
</dbReference>
<keyword evidence="4" id="KW-0812">Transmembrane</keyword>
<feature type="compositionally biased region" description="Basic residues" evidence="3">
    <location>
        <begin position="188"/>
        <end position="205"/>
    </location>
</feature>
<feature type="transmembrane region" description="Helical" evidence="4">
    <location>
        <begin position="252"/>
        <end position="270"/>
    </location>
</feature>
<dbReference type="PANTHER" id="PTHR30546:SF23">
    <property type="entry name" value="FLAVOPROTEIN-LIKE PROTEIN YCP4-RELATED"/>
    <property type="match status" value="1"/>
</dbReference>
<dbReference type="SUPFAM" id="SSF52218">
    <property type="entry name" value="Flavoproteins"/>
    <property type="match status" value="1"/>
</dbReference>
<evidence type="ECO:0000256" key="3">
    <source>
        <dbReference type="SAM" id="MobiDB-lite"/>
    </source>
</evidence>
<feature type="region of interest" description="Disordered" evidence="3">
    <location>
        <begin position="180"/>
        <end position="205"/>
    </location>
</feature>
<dbReference type="AlphaFoldDB" id="Q5GWQ1"/>
<dbReference type="Pfam" id="PF09842">
    <property type="entry name" value="DUF2069"/>
    <property type="match status" value="1"/>
</dbReference>
<dbReference type="EMBL" id="AE013598">
    <property type="protein sequence ID" value="AAW76870.1"/>
    <property type="molecule type" value="Genomic_DNA"/>
</dbReference>
<evidence type="ECO:0000259" key="5">
    <source>
        <dbReference type="PROSITE" id="PS50902"/>
    </source>
</evidence>
<gene>
    <name evidence="6" type="ordered locus">XOO3616</name>
</gene>